<protein>
    <submittedName>
        <fullName evidence="2">Uncharacterized protein</fullName>
    </submittedName>
</protein>
<organism evidence="2 3">
    <name type="scientific">Planobispora siamensis</name>
    <dbReference type="NCBI Taxonomy" id="936338"/>
    <lineage>
        <taxon>Bacteria</taxon>
        <taxon>Bacillati</taxon>
        <taxon>Actinomycetota</taxon>
        <taxon>Actinomycetes</taxon>
        <taxon>Streptosporangiales</taxon>
        <taxon>Streptosporangiaceae</taxon>
        <taxon>Planobispora</taxon>
    </lineage>
</organism>
<name>A0A8J3WMH1_9ACTN</name>
<gene>
    <name evidence="2" type="ORF">Psi01_34960</name>
</gene>
<keyword evidence="3" id="KW-1185">Reference proteome</keyword>
<feature type="compositionally biased region" description="Low complexity" evidence="1">
    <location>
        <begin position="48"/>
        <end position="62"/>
    </location>
</feature>
<accession>A0A8J3WMH1</accession>
<evidence type="ECO:0000256" key="1">
    <source>
        <dbReference type="SAM" id="MobiDB-lite"/>
    </source>
</evidence>
<dbReference type="EMBL" id="BOOJ01000029">
    <property type="protein sequence ID" value="GIH92866.1"/>
    <property type="molecule type" value="Genomic_DNA"/>
</dbReference>
<evidence type="ECO:0000313" key="3">
    <source>
        <dbReference type="Proteomes" id="UP000619788"/>
    </source>
</evidence>
<comment type="caution">
    <text evidence="2">The sequence shown here is derived from an EMBL/GenBank/DDBJ whole genome shotgun (WGS) entry which is preliminary data.</text>
</comment>
<feature type="region of interest" description="Disordered" evidence="1">
    <location>
        <begin position="48"/>
        <end position="71"/>
    </location>
</feature>
<sequence>MGALQLAGQELQTDAGGLELFGQGGQLDAALQAFLLVHHEGDRDIGGAQARACSTARSSSGRRATRVETSSEEIRVTPAALRESICVSRDWRTVEARA</sequence>
<proteinExistence type="predicted"/>
<dbReference type="Proteomes" id="UP000619788">
    <property type="component" value="Unassembled WGS sequence"/>
</dbReference>
<evidence type="ECO:0000313" key="2">
    <source>
        <dbReference type="EMBL" id="GIH92866.1"/>
    </source>
</evidence>
<dbReference type="AlphaFoldDB" id="A0A8J3WMH1"/>
<reference evidence="2 3" key="1">
    <citation type="submission" date="2021-01" db="EMBL/GenBank/DDBJ databases">
        <title>Whole genome shotgun sequence of Planobispora siamensis NBRC 107568.</title>
        <authorList>
            <person name="Komaki H."/>
            <person name="Tamura T."/>
        </authorList>
    </citation>
    <scope>NUCLEOTIDE SEQUENCE [LARGE SCALE GENOMIC DNA]</scope>
    <source>
        <strain evidence="2 3">NBRC 107568</strain>
    </source>
</reference>